<keyword evidence="2 5" id="KW-0238">DNA-binding</keyword>
<dbReference type="Gene3D" id="1.10.10.10">
    <property type="entry name" value="Winged helix-like DNA-binding domain superfamily/Winged helix DNA-binding domain"/>
    <property type="match status" value="1"/>
</dbReference>
<evidence type="ECO:0000256" key="2">
    <source>
        <dbReference type="ARBA" id="ARBA00023125"/>
    </source>
</evidence>
<keyword evidence="6" id="KW-1185">Reference proteome</keyword>
<organism evidence="5 6">
    <name type="scientific">Desulfocicer vacuolatum DSM 3385</name>
    <dbReference type="NCBI Taxonomy" id="1121400"/>
    <lineage>
        <taxon>Bacteria</taxon>
        <taxon>Pseudomonadati</taxon>
        <taxon>Thermodesulfobacteriota</taxon>
        <taxon>Desulfobacteria</taxon>
        <taxon>Desulfobacterales</taxon>
        <taxon>Desulfobacteraceae</taxon>
        <taxon>Desulfocicer</taxon>
    </lineage>
</organism>
<name>A0A1W2EIR3_9BACT</name>
<dbReference type="EMBL" id="FWXY01000032">
    <property type="protein sequence ID" value="SMD09584.1"/>
    <property type="molecule type" value="Genomic_DNA"/>
</dbReference>
<dbReference type="Pfam" id="PF07729">
    <property type="entry name" value="FCD"/>
    <property type="match status" value="1"/>
</dbReference>
<keyword evidence="3" id="KW-0804">Transcription</keyword>
<dbReference type="SUPFAM" id="SSF46785">
    <property type="entry name" value="Winged helix' DNA-binding domain"/>
    <property type="match status" value="1"/>
</dbReference>
<dbReference type="InterPro" id="IPR036390">
    <property type="entry name" value="WH_DNA-bd_sf"/>
</dbReference>
<evidence type="ECO:0000259" key="4">
    <source>
        <dbReference type="PROSITE" id="PS50949"/>
    </source>
</evidence>
<protein>
    <submittedName>
        <fullName evidence="5">DNA-binding transcriptional regulator, GntR family</fullName>
    </submittedName>
</protein>
<gene>
    <name evidence="5" type="ORF">SAMN02746065_13226</name>
</gene>
<evidence type="ECO:0000313" key="5">
    <source>
        <dbReference type="EMBL" id="SMD09584.1"/>
    </source>
</evidence>
<feature type="domain" description="HTH gntR-type" evidence="4">
    <location>
        <begin position="10"/>
        <end position="77"/>
    </location>
</feature>
<dbReference type="SUPFAM" id="SSF48008">
    <property type="entry name" value="GntR ligand-binding domain-like"/>
    <property type="match status" value="1"/>
</dbReference>
<dbReference type="InterPro" id="IPR008920">
    <property type="entry name" value="TF_FadR/GntR_C"/>
</dbReference>
<dbReference type="PANTHER" id="PTHR43537">
    <property type="entry name" value="TRANSCRIPTIONAL REGULATOR, GNTR FAMILY"/>
    <property type="match status" value="1"/>
</dbReference>
<evidence type="ECO:0000256" key="1">
    <source>
        <dbReference type="ARBA" id="ARBA00023015"/>
    </source>
</evidence>
<dbReference type="PROSITE" id="PS50949">
    <property type="entry name" value="HTH_GNTR"/>
    <property type="match status" value="1"/>
</dbReference>
<dbReference type="GO" id="GO:0003700">
    <property type="term" value="F:DNA-binding transcription factor activity"/>
    <property type="evidence" value="ECO:0007669"/>
    <property type="project" value="InterPro"/>
</dbReference>
<dbReference type="GO" id="GO:0003677">
    <property type="term" value="F:DNA binding"/>
    <property type="evidence" value="ECO:0007669"/>
    <property type="project" value="UniProtKB-KW"/>
</dbReference>
<keyword evidence="1" id="KW-0805">Transcription regulation</keyword>
<dbReference type="PANTHER" id="PTHR43537:SF24">
    <property type="entry name" value="GLUCONATE OPERON TRANSCRIPTIONAL REPRESSOR"/>
    <property type="match status" value="1"/>
</dbReference>
<evidence type="ECO:0000256" key="3">
    <source>
        <dbReference type="ARBA" id="ARBA00023163"/>
    </source>
</evidence>
<sequence>MTNGKSFINKSLREQVYTYFCDLMKKGELTSGRYINQAEICNELDISKAPLRDALIQLETEGFVSILPRRGVIINSLSLEDVVNAYQILGGLESVALEQAFDRLESSHLEEMERINAELFHRLQKGLFDEYYALNNELHNIFLDLADNVFLKRIVTPLKQRLYDFPLRPYIVEWEEENLREHDRLIVSIRKRNIRAAMDILRYEHWNAQLHKKGIKAFYKF</sequence>
<dbReference type="InterPro" id="IPR036388">
    <property type="entry name" value="WH-like_DNA-bd_sf"/>
</dbReference>
<dbReference type="Proteomes" id="UP000192418">
    <property type="component" value="Unassembled WGS sequence"/>
</dbReference>
<dbReference type="InterPro" id="IPR011711">
    <property type="entry name" value="GntR_C"/>
</dbReference>
<dbReference type="InterPro" id="IPR000524">
    <property type="entry name" value="Tscrpt_reg_HTH_GntR"/>
</dbReference>
<reference evidence="5 6" key="1">
    <citation type="submission" date="2017-04" db="EMBL/GenBank/DDBJ databases">
        <authorList>
            <person name="Afonso C.L."/>
            <person name="Miller P.J."/>
            <person name="Scott M.A."/>
            <person name="Spackman E."/>
            <person name="Goraichik I."/>
            <person name="Dimitrov K.M."/>
            <person name="Suarez D.L."/>
            <person name="Swayne D.E."/>
        </authorList>
    </citation>
    <scope>NUCLEOTIDE SEQUENCE [LARGE SCALE GENOMIC DNA]</scope>
    <source>
        <strain evidence="5 6">DSM 3385</strain>
    </source>
</reference>
<evidence type="ECO:0000313" key="6">
    <source>
        <dbReference type="Proteomes" id="UP000192418"/>
    </source>
</evidence>
<dbReference type="Gene3D" id="1.20.120.530">
    <property type="entry name" value="GntR ligand-binding domain-like"/>
    <property type="match status" value="1"/>
</dbReference>
<dbReference type="RefSeq" id="WP_212638025.1">
    <property type="nucleotide sequence ID" value="NZ_FWXY01000032.1"/>
</dbReference>
<proteinExistence type="predicted"/>
<accession>A0A1W2EIR3</accession>
<dbReference type="STRING" id="1121400.SAMN02746065_13226"/>
<dbReference type="SMART" id="SM00345">
    <property type="entry name" value="HTH_GNTR"/>
    <property type="match status" value="1"/>
</dbReference>
<dbReference type="AlphaFoldDB" id="A0A1W2EIR3"/>
<dbReference type="Pfam" id="PF00392">
    <property type="entry name" value="GntR"/>
    <property type="match status" value="1"/>
</dbReference>